<evidence type="ECO:0000256" key="10">
    <source>
        <dbReference type="SAM" id="Phobius"/>
    </source>
</evidence>
<feature type="transmembrane region" description="Helical" evidence="10">
    <location>
        <begin position="281"/>
        <end position="303"/>
    </location>
</feature>
<keyword evidence="4" id="KW-1003">Cell membrane</keyword>
<keyword evidence="5 10" id="KW-0812">Transmembrane</keyword>
<evidence type="ECO:0000256" key="2">
    <source>
        <dbReference type="ARBA" id="ARBA00022448"/>
    </source>
</evidence>
<evidence type="ECO:0000256" key="6">
    <source>
        <dbReference type="ARBA" id="ARBA00022989"/>
    </source>
</evidence>
<evidence type="ECO:0000313" key="12">
    <source>
        <dbReference type="EMBL" id="GLJ76510.1"/>
    </source>
</evidence>
<protein>
    <submittedName>
        <fullName evidence="12">Sodium:proton antiporter</fullName>
    </submittedName>
</protein>
<evidence type="ECO:0000256" key="7">
    <source>
        <dbReference type="ARBA" id="ARBA00023065"/>
    </source>
</evidence>
<organism evidence="12 13">
    <name type="scientific">Leifsonia poae</name>
    <dbReference type="NCBI Taxonomy" id="110933"/>
    <lineage>
        <taxon>Bacteria</taxon>
        <taxon>Bacillati</taxon>
        <taxon>Actinomycetota</taxon>
        <taxon>Actinomycetes</taxon>
        <taxon>Micrococcales</taxon>
        <taxon>Microbacteriaceae</taxon>
        <taxon>Leifsonia</taxon>
    </lineage>
</organism>
<comment type="subcellular location">
    <subcellularLocation>
        <location evidence="1">Cell membrane</location>
        <topology evidence="1">Multi-pass membrane protein</topology>
    </subcellularLocation>
</comment>
<dbReference type="EMBL" id="BSEN01000009">
    <property type="protein sequence ID" value="GLJ76510.1"/>
    <property type="molecule type" value="Genomic_DNA"/>
</dbReference>
<evidence type="ECO:0000256" key="4">
    <source>
        <dbReference type="ARBA" id="ARBA00022475"/>
    </source>
</evidence>
<feature type="transmembrane region" description="Helical" evidence="10">
    <location>
        <begin position="196"/>
        <end position="218"/>
    </location>
</feature>
<feature type="region of interest" description="Disordered" evidence="9">
    <location>
        <begin position="401"/>
        <end position="421"/>
    </location>
</feature>
<name>A0A9W6HAF9_9MICO</name>
<feature type="transmembrane region" description="Helical" evidence="10">
    <location>
        <begin position="230"/>
        <end position="246"/>
    </location>
</feature>
<accession>A0A9W6HAF9</accession>
<dbReference type="Pfam" id="PF00999">
    <property type="entry name" value="Na_H_Exchanger"/>
    <property type="match status" value="1"/>
</dbReference>
<evidence type="ECO:0000256" key="3">
    <source>
        <dbReference type="ARBA" id="ARBA00022449"/>
    </source>
</evidence>
<dbReference type="Proteomes" id="UP001142372">
    <property type="component" value="Unassembled WGS sequence"/>
</dbReference>
<dbReference type="AlphaFoldDB" id="A0A9W6HAF9"/>
<dbReference type="InterPro" id="IPR006153">
    <property type="entry name" value="Cation/H_exchanger_TM"/>
</dbReference>
<reference evidence="12" key="2">
    <citation type="submission" date="2023-01" db="EMBL/GenBank/DDBJ databases">
        <authorList>
            <person name="Sun Q."/>
            <person name="Evtushenko L."/>
        </authorList>
    </citation>
    <scope>NUCLEOTIDE SEQUENCE</scope>
    <source>
        <strain evidence="12">VKM Ac-1401</strain>
    </source>
</reference>
<reference evidence="12" key="1">
    <citation type="journal article" date="2014" name="Int. J. Syst. Evol. Microbiol.">
        <title>Complete genome sequence of Corynebacterium casei LMG S-19264T (=DSM 44701T), isolated from a smear-ripened cheese.</title>
        <authorList>
            <consortium name="US DOE Joint Genome Institute (JGI-PGF)"/>
            <person name="Walter F."/>
            <person name="Albersmeier A."/>
            <person name="Kalinowski J."/>
            <person name="Ruckert C."/>
        </authorList>
    </citation>
    <scope>NUCLEOTIDE SEQUENCE</scope>
    <source>
        <strain evidence="12">VKM Ac-1401</strain>
    </source>
</reference>
<keyword evidence="7" id="KW-0406">Ion transport</keyword>
<feature type="transmembrane region" description="Helical" evidence="10">
    <location>
        <begin position="309"/>
        <end position="331"/>
    </location>
</feature>
<evidence type="ECO:0000256" key="5">
    <source>
        <dbReference type="ARBA" id="ARBA00022692"/>
    </source>
</evidence>
<dbReference type="GO" id="GO:0015297">
    <property type="term" value="F:antiporter activity"/>
    <property type="evidence" value="ECO:0007669"/>
    <property type="project" value="UniProtKB-KW"/>
</dbReference>
<feature type="transmembrane region" description="Helical" evidence="10">
    <location>
        <begin position="58"/>
        <end position="79"/>
    </location>
</feature>
<evidence type="ECO:0000259" key="11">
    <source>
        <dbReference type="Pfam" id="PF00999"/>
    </source>
</evidence>
<evidence type="ECO:0000256" key="9">
    <source>
        <dbReference type="SAM" id="MobiDB-lite"/>
    </source>
</evidence>
<dbReference type="PANTHER" id="PTHR32507:SF8">
    <property type="entry name" value="CNH1P"/>
    <property type="match status" value="1"/>
</dbReference>
<proteinExistence type="predicted"/>
<dbReference type="PANTHER" id="PTHR32507">
    <property type="entry name" value="NA(+)/H(+) ANTIPORTER 1"/>
    <property type="match status" value="1"/>
</dbReference>
<sequence length="421" mass="44001">MSDLTLAVLAVLVLGWSVVSERLAKWNVTGPLFFTAAGFLLANDQWGLVPVEVDAPSVHALAEITLALLLFSDAARVNLSVLRRNLLVPSRLLGIGLPLTVILGSVTAALIFHDFTWALAGFVGAALAPTDAALSSQVINDASLPLSVRRALNVESGLNDGIVTPIVVFCLAVAAGQLGVSGDEHAEVVIRPLFELGLGIVVGTAIGFAAAGLIGLGSRFGWTQPGGRRLAALAAAVASFTVTITLDGNGFIAAFVAGITFGSALPRSIPDRDTLTELPELGGELLALVVWFFFGAVLVPLAFEHFSLTVLLYAFLSLTVLRILPVALALISTPDDRATVLFMGWFGPRGLASVVFALIAIEQLGTSDVVDTAIAAVTLTVLLSVVAHGISAGPLGRRFERREQDPANAEDAPRARKRAHD</sequence>
<feature type="transmembrane region" description="Helical" evidence="10">
    <location>
        <begin position="91"/>
        <end position="111"/>
    </location>
</feature>
<feature type="transmembrane region" description="Helical" evidence="10">
    <location>
        <begin position="373"/>
        <end position="395"/>
    </location>
</feature>
<dbReference type="InterPro" id="IPR038770">
    <property type="entry name" value="Na+/solute_symporter_sf"/>
</dbReference>
<keyword evidence="6 10" id="KW-1133">Transmembrane helix</keyword>
<dbReference type="Gene3D" id="1.20.1530.20">
    <property type="match status" value="1"/>
</dbReference>
<keyword evidence="2" id="KW-0813">Transport</keyword>
<keyword evidence="3" id="KW-0050">Antiport</keyword>
<feature type="domain" description="Cation/H+ exchanger transmembrane" evidence="11">
    <location>
        <begin position="10"/>
        <end position="395"/>
    </location>
</feature>
<evidence type="ECO:0000313" key="13">
    <source>
        <dbReference type="Proteomes" id="UP001142372"/>
    </source>
</evidence>
<comment type="caution">
    <text evidence="12">The sequence shown here is derived from an EMBL/GenBank/DDBJ whole genome shotgun (WGS) entry which is preliminary data.</text>
</comment>
<feature type="transmembrane region" description="Helical" evidence="10">
    <location>
        <begin position="338"/>
        <end position="361"/>
    </location>
</feature>
<keyword evidence="13" id="KW-1185">Reference proteome</keyword>
<dbReference type="GO" id="GO:1902600">
    <property type="term" value="P:proton transmembrane transport"/>
    <property type="evidence" value="ECO:0007669"/>
    <property type="project" value="InterPro"/>
</dbReference>
<dbReference type="GO" id="GO:0005886">
    <property type="term" value="C:plasma membrane"/>
    <property type="evidence" value="ECO:0007669"/>
    <property type="project" value="UniProtKB-SubCell"/>
</dbReference>
<dbReference type="RefSeq" id="WP_271177178.1">
    <property type="nucleotide sequence ID" value="NZ_BAAAJO010000008.1"/>
</dbReference>
<gene>
    <name evidence="12" type="ORF">GCM10017584_20840</name>
</gene>
<evidence type="ECO:0000256" key="8">
    <source>
        <dbReference type="ARBA" id="ARBA00023136"/>
    </source>
</evidence>
<feature type="transmembrane region" description="Helical" evidence="10">
    <location>
        <begin position="157"/>
        <end position="176"/>
    </location>
</feature>
<keyword evidence="8 10" id="KW-0472">Membrane</keyword>
<evidence type="ECO:0000256" key="1">
    <source>
        <dbReference type="ARBA" id="ARBA00004651"/>
    </source>
</evidence>